<dbReference type="EMBL" id="JADZLT010000056">
    <property type="protein sequence ID" value="MBH0239727.1"/>
    <property type="molecule type" value="Genomic_DNA"/>
</dbReference>
<dbReference type="InterPro" id="IPR037873">
    <property type="entry name" value="BamE-like"/>
</dbReference>
<reference evidence="5" key="1">
    <citation type="submission" date="2020-12" db="EMBL/GenBank/DDBJ databases">
        <title>Methylobrevis albus sp. nov., isolated from fresh water lack sediment.</title>
        <authorList>
            <person name="Zou Q."/>
        </authorList>
    </citation>
    <scope>NUCLEOTIDE SEQUENCE</scope>
    <source>
        <strain evidence="5">L22</strain>
    </source>
</reference>
<keyword evidence="2" id="KW-0472">Membrane</keyword>
<dbReference type="GO" id="GO:0051205">
    <property type="term" value="P:protein insertion into membrane"/>
    <property type="evidence" value="ECO:0007669"/>
    <property type="project" value="TreeGrafter"/>
</dbReference>
<dbReference type="GO" id="GO:0043165">
    <property type="term" value="P:Gram-negative-bacterium-type cell outer membrane assembly"/>
    <property type="evidence" value="ECO:0007669"/>
    <property type="project" value="TreeGrafter"/>
</dbReference>
<evidence type="ECO:0000256" key="2">
    <source>
        <dbReference type="ARBA" id="ARBA00023136"/>
    </source>
</evidence>
<accession>A0A931I4G4</accession>
<dbReference type="InterPro" id="IPR007450">
    <property type="entry name" value="BamE_dom"/>
</dbReference>
<evidence type="ECO:0000256" key="3">
    <source>
        <dbReference type="ARBA" id="ARBA00023237"/>
    </source>
</evidence>
<dbReference type="AlphaFoldDB" id="A0A931I4G4"/>
<dbReference type="InterPro" id="IPR026592">
    <property type="entry name" value="BamE"/>
</dbReference>
<organism evidence="5 6">
    <name type="scientific">Methylobrevis albus</name>
    <dbReference type="NCBI Taxonomy" id="2793297"/>
    <lineage>
        <taxon>Bacteria</taxon>
        <taxon>Pseudomonadati</taxon>
        <taxon>Pseudomonadota</taxon>
        <taxon>Alphaproteobacteria</taxon>
        <taxon>Hyphomicrobiales</taxon>
        <taxon>Pleomorphomonadaceae</taxon>
        <taxon>Methylobrevis</taxon>
    </lineage>
</organism>
<dbReference type="Pfam" id="PF04355">
    <property type="entry name" value="BamE"/>
    <property type="match status" value="1"/>
</dbReference>
<sequence length="162" mass="17485">MNKRFSEPLDIAPRRARPGTASRRAVVLAGLALAATLAACSRPPVQHGWVMPLDAIEQVPIGSSQEQVLLVLGTPSTTSALDGTAYYYISQAISEGAFTGRRITDQRVLAVYFDANNTVREIGNYGLQDGKVFDFISRRTRTTGRDVTFIGQLLGANLAPGF</sequence>
<dbReference type="GO" id="GO:1990063">
    <property type="term" value="C:Bam protein complex"/>
    <property type="evidence" value="ECO:0007669"/>
    <property type="project" value="TreeGrafter"/>
</dbReference>
<name>A0A931I4G4_9HYPH</name>
<evidence type="ECO:0000313" key="5">
    <source>
        <dbReference type="EMBL" id="MBH0239727.1"/>
    </source>
</evidence>
<evidence type="ECO:0000256" key="1">
    <source>
        <dbReference type="ARBA" id="ARBA00022729"/>
    </source>
</evidence>
<dbReference type="GO" id="GO:0030674">
    <property type="term" value="F:protein-macromolecule adaptor activity"/>
    <property type="evidence" value="ECO:0007669"/>
    <property type="project" value="TreeGrafter"/>
</dbReference>
<keyword evidence="6" id="KW-1185">Reference proteome</keyword>
<evidence type="ECO:0000259" key="4">
    <source>
        <dbReference type="Pfam" id="PF04355"/>
    </source>
</evidence>
<keyword evidence="3" id="KW-0998">Cell outer membrane</keyword>
<dbReference type="RefSeq" id="WP_197312809.1">
    <property type="nucleotide sequence ID" value="NZ_JADZLT010000056.1"/>
</dbReference>
<feature type="domain" description="Outer membrane protein assembly factor BamE" evidence="4">
    <location>
        <begin position="50"/>
        <end position="122"/>
    </location>
</feature>
<dbReference type="PANTHER" id="PTHR37482">
    <property type="entry name" value="OUTER MEMBRANE PROTEIN ASSEMBLY FACTOR BAME"/>
    <property type="match status" value="1"/>
</dbReference>
<dbReference type="Proteomes" id="UP000631694">
    <property type="component" value="Unassembled WGS sequence"/>
</dbReference>
<protein>
    <submittedName>
        <fullName evidence="5">Outer membrane protein assembly factor BamE</fullName>
    </submittedName>
</protein>
<gene>
    <name evidence="5" type="ORF">I5731_18050</name>
</gene>
<keyword evidence="1" id="KW-0732">Signal</keyword>
<proteinExistence type="predicted"/>
<dbReference type="Gene3D" id="3.30.1450.10">
    <property type="match status" value="1"/>
</dbReference>
<evidence type="ECO:0000313" key="6">
    <source>
        <dbReference type="Proteomes" id="UP000631694"/>
    </source>
</evidence>
<comment type="caution">
    <text evidence="5">The sequence shown here is derived from an EMBL/GenBank/DDBJ whole genome shotgun (WGS) entry which is preliminary data.</text>
</comment>
<dbReference type="PANTHER" id="PTHR37482:SF1">
    <property type="entry name" value="OUTER MEMBRANE PROTEIN ASSEMBLY FACTOR BAME"/>
    <property type="match status" value="1"/>
</dbReference>